<evidence type="ECO:0000256" key="5">
    <source>
        <dbReference type="ARBA" id="ARBA00029454"/>
    </source>
</evidence>
<dbReference type="SUPFAM" id="SSF56801">
    <property type="entry name" value="Acetyl-CoA synthetase-like"/>
    <property type="match status" value="4"/>
</dbReference>
<feature type="domain" description="Carrier" evidence="7">
    <location>
        <begin position="4852"/>
        <end position="4925"/>
    </location>
</feature>
<dbReference type="Pfam" id="PF00501">
    <property type="entry name" value="AMP-binding"/>
    <property type="match status" value="4"/>
</dbReference>
<keyword evidence="9" id="KW-1185">Reference proteome</keyword>
<dbReference type="InterPro" id="IPR020806">
    <property type="entry name" value="PKS_PP-bd"/>
</dbReference>
<accession>A0A6A5VRS4</accession>
<evidence type="ECO:0000256" key="4">
    <source>
        <dbReference type="ARBA" id="ARBA00022598"/>
    </source>
</evidence>
<feature type="domain" description="Carrier" evidence="7">
    <location>
        <begin position="3744"/>
        <end position="3818"/>
    </location>
</feature>
<dbReference type="InterPro" id="IPR010071">
    <property type="entry name" value="AA_adenyl_dom"/>
</dbReference>
<gene>
    <name evidence="8" type="ORF">BU23DRAFT_564003</name>
</gene>
<dbReference type="PROSITE" id="PS00455">
    <property type="entry name" value="AMP_BINDING"/>
    <property type="match status" value="1"/>
</dbReference>
<dbReference type="FunFam" id="3.30.300.30:FF:000033">
    <property type="entry name" value="Nonribosomal siderophore peptide synthase SidC"/>
    <property type="match status" value="1"/>
</dbReference>
<feature type="domain" description="Carrier" evidence="7">
    <location>
        <begin position="2671"/>
        <end position="2744"/>
    </location>
</feature>
<keyword evidence="2" id="KW-0596">Phosphopantetheine</keyword>
<dbReference type="InterPro" id="IPR025110">
    <property type="entry name" value="AMP-bd_C"/>
</dbReference>
<feature type="domain" description="Carrier" evidence="7">
    <location>
        <begin position="4297"/>
        <end position="4373"/>
    </location>
</feature>
<dbReference type="InterPro" id="IPR023213">
    <property type="entry name" value="CAT-like_dom_sf"/>
</dbReference>
<dbReference type="InterPro" id="IPR000873">
    <property type="entry name" value="AMP-dep_synth/lig_dom"/>
</dbReference>
<dbReference type="Gene3D" id="3.40.50.12780">
    <property type="entry name" value="N-terminal domain of ligase-like"/>
    <property type="match status" value="4"/>
</dbReference>
<dbReference type="GO" id="GO:0010106">
    <property type="term" value="P:cellular response to iron ion starvation"/>
    <property type="evidence" value="ECO:0007669"/>
    <property type="project" value="UniProtKB-ARBA"/>
</dbReference>
<evidence type="ECO:0000259" key="7">
    <source>
        <dbReference type="PROSITE" id="PS50075"/>
    </source>
</evidence>
<dbReference type="PROSITE" id="PS00012">
    <property type="entry name" value="PHOSPHOPANTETHEINE"/>
    <property type="match status" value="5"/>
</dbReference>
<dbReference type="Gene3D" id="1.10.1200.10">
    <property type="entry name" value="ACP-like"/>
    <property type="match status" value="6"/>
</dbReference>
<dbReference type="PANTHER" id="PTHR45527">
    <property type="entry name" value="NONRIBOSOMAL PEPTIDE SYNTHETASE"/>
    <property type="match status" value="1"/>
</dbReference>
<comment type="pathway">
    <text evidence="1">Siderophore biosynthesis.</text>
</comment>
<dbReference type="CDD" id="cd05918">
    <property type="entry name" value="A_NRPS_SidN3_like"/>
    <property type="match status" value="3"/>
</dbReference>
<dbReference type="Gene3D" id="3.30.300.30">
    <property type="match status" value="4"/>
</dbReference>
<dbReference type="PROSITE" id="PS50075">
    <property type="entry name" value="CARRIER"/>
    <property type="match status" value="5"/>
</dbReference>
<dbReference type="InterPro" id="IPR001242">
    <property type="entry name" value="Condensation_dom"/>
</dbReference>
<dbReference type="InterPro" id="IPR009081">
    <property type="entry name" value="PP-bd_ACP"/>
</dbReference>
<feature type="domain" description="Carrier" evidence="7">
    <location>
        <begin position="1605"/>
        <end position="1682"/>
    </location>
</feature>
<organism evidence="8 9">
    <name type="scientific">Bimuria novae-zelandiae CBS 107.79</name>
    <dbReference type="NCBI Taxonomy" id="1447943"/>
    <lineage>
        <taxon>Eukaryota</taxon>
        <taxon>Fungi</taxon>
        <taxon>Dikarya</taxon>
        <taxon>Ascomycota</taxon>
        <taxon>Pezizomycotina</taxon>
        <taxon>Dothideomycetes</taxon>
        <taxon>Pleosporomycetidae</taxon>
        <taxon>Pleosporales</taxon>
        <taxon>Massarineae</taxon>
        <taxon>Didymosphaeriaceae</taxon>
        <taxon>Bimuria</taxon>
    </lineage>
</organism>
<dbReference type="Gene3D" id="3.30.559.10">
    <property type="entry name" value="Chloramphenicol acetyltransferase-like domain"/>
    <property type="match status" value="6"/>
</dbReference>
<dbReference type="GO" id="GO:0031169">
    <property type="term" value="P:ferrichrome biosynthetic process"/>
    <property type="evidence" value="ECO:0007669"/>
    <property type="project" value="UniProtKB-ARBA"/>
</dbReference>
<dbReference type="SUPFAM" id="SSF47336">
    <property type="entry name" value="ACP-like"/>
    <property type="match status" value="5"/>
</dbReference>
<protein>
    <recommendedName>
        <fullName evidence="7">Carrier domain-containing protein</fullName>
    </recommendedName>
</protein>
<dbReference type="GO" id="GO:0005737">
    <property type="term" value="C:cytoplasm"/>
    <property type="evidence" value="ECO:0007669"/>
    <property type="project" value="TreeGrafter"/>
</dbReference>
<evidence type="ECO:0000313" key="9">
    <source>
        <dbReference type="Proteomes" id="UP000800036"/>
    </source>
</evidence>
<dbReference type="InterPro" id="IPR042099">
    <property type="entry name" value="ANL_N_sf"/>
</dbReference>
<dbReference type="SMART" id="SM00823">
    <property type="entry name" value="PKS_PP"/>
    <property type="match status" value="5"/>
</dbReference>
<reference evidence="8" key="1">
    <citation type="journal article" date="2020" name="Stud. Mycol.">
        <title>101 Dothideomycetes genomes: a test case for predicting lifestyles and emergence of pathogens.</title>
        <authorList>
            <person name="Haridas S."/>
            <person name="Albert R."/>
            <person name="Binder M."/>
            <person name="Bloem J."/>
            <person name="Labutti K."/>
            <person name="Salamov A."/>
            <person name="Andreopoulos B."/>
            <person name="Baker S."/>
            <person name="Barry K."/>
            <person name="Bills G."/>
            <person name="Bluhm B."/>
            <person name="Cannon C."/>
            <person name="Castanera R."/>
            <person name="Culley D."/>
            <person name="Daum C."/>
            <person name="Ezra D."/>
            <person name="Gonzalez J."/>
            <person name="Henrissat B."/>
            <person name="Kuo A."/>
            <person name="Liang C."/>
            <person name="Lipzen A."/>
            <person name="Lutzoni F."/>
            <person name="Magnuson J."/>
            <person name="Mondo S."/>
            <person name="Nolan M."/>
            <person name="Ohm R."/>
            <person name="Pangilinan J."/>
            <person name="Park H.-J."/>
            <person name="Ramirez L."/>
            <person name="Alfaro M."/>
            <person name="Sun H."/>
            <person name="Tritt A."/>
            <person name="Yoshinaga Y."/>
            <person name="Zwiers L.-H."/>
            <person name="Turgeon B."/>
            <person name="Goodwin S."/>
            <person name="Spatafora J."/>
            <person name="Crous P."/>
            <person name="Grigoriev I."/>
        </authorList>
    </citation>
    <scope>NUCLEOTIDE SEQUENCE</scope>
    <source>
        <strain evidence="8">CBS 107.79</strain>
    </source>
</reference>
<evidence type="ECO:0000313" key="8">
    <source>
        <dbReference type="EMBL" id="KAF1978402.1"/>
    </source>
</evidence>
<dbReference type="Proteomes" id="UP000800036">
    <property type="component" value="Unassembled WGS sequence"/>
</dbReference>
<dbReference type="Pfam" id="PF13193">
    <property type="entry name" value="AMP-binding_C"/>
    <property type="match status" value="1"/>
</dbReference>
<dbReference type="GO" id="GO:0016874">
    <property type="term" value="F:ligase activity"/>
    <property type="evidence" value="ECO:0007669"/>
    <property type="project" value="UniProtKB-KW"/>
</dbReference>
<dbReference type="Pfam" id="PF00550">
    <property type="entry name" value="PP-binding"/>
    <property type="match status" value="6"/>
</dbReference>
<dbReference type="FunFam" id="3.30.300.30:FF:000015">
    <property type="entry name" value="Nonribosomal peptide synthase SidD"/>
    <property type="match status" value="2"/>
</dbReference>
<dbReference type="InterPro" id="IPR045851">
    <property type="entry name" value="AMP-bd_C_sf"/>
</dbReference>
<dbReference type="NCBIfam" id="TIGR01733">
    <property type="entry name" value="AA-adenyl-dom"/>
    <property type="match status" value="3"/>
</dbReference>
<keyword evidence="3" id="KW-0597">Phosphoprotein</keyword>
<comment type="similarity">
    <text evidence="5">Belongs to the NRP synthetase family.</text>
</comment>
<dbReference type="FunFam" id="3.40.50.980:FF:000001">
    <property type="entry name" value="Non-ribosomal peptide synthetase"/>
    <property type="match status" value="1"/>
</dbReference>
<dbReference type="Pfam" id="PF00668">
    <property type="entry name" value="Condensation"/>
    <property type="match status" value="6"/>
</dbReference>
<feature type="compositionally biased region" description="Polar residues" evidence="6">
    <location>
        <begin position="524"/>
        <end position="542"/>
    </location>
</feature>
<dbReference type="PANTHER" id="PTHR45527:SF1">
    <property type="entry name" value="FATTY ACID SYNTHASE"/>
    <property type="match status" value="1"/>
</dbReference>
<dbReference type="GO" id="GO:0043041">
    <property type="term" value="P:amino acid activation for nonribosomal peptide biosynthetic process"/>
    <property type="evidence" value="ECO:0007669"/>
    <property type="project" value="TreeGrafter"/>
</dbReference>
<keyword evidence="4" id="KW-0436">Ligase</keyword>
<evidence type="ECO:0000256" key="3">
    <source>
        <dbReference type="ARBA" id="ARBA00022553"/>
    </source>
</evidence>
<dbReference type="InterPro" id="IPR036736">
    <property type="entry name" value="ACP-like_sf"/>
</dbReference>
<dbReference type="OrthoDB" id="416786at2759"/>
<dbReference type="FunFam" id="3.40.50.12780:FF:000024">
    <property type="entry name" value="Nonribosomal siderophore peptide synthase SidC"/>
    <property type="match status" value="3"/>
</dbReference>
<dbReference type="InterPro" id="IPR020845">
    <property type="entry name" value="AMP-binding_CS"/>
</dbReference>
<proteinExistence type="inferred from homology"/>
<name>A0A6A5VRS4_9PLEO</name>
<dbReference type="SUPFAM" id="SSF52777">
    <property type="entry name" value="CoA-dependent acyltransferases"/>
    <property type="match status" value="12"/>
</dbReference>
<evidence type="ECO:0000256" key="1">
    <source>
        <dbReference type="ARBA" id="ARBA00004924"/>
    </source>
</evidence>
<dbReference type="SMART" id="SM01294">
    <property type="entry name" value="PKS_PP_betabranch"/>
    <property type="match status" value="1"/>
</dbReference>
<evidence type="ECO:0000256" key="6">
    <source>
        <dbReference type="SAM" id="MobiDB-lite"/>
    </source>
</evidence>
<evidence type="ECO:0000256" key="2">
    <source>
        <dbReference type="ARBA" id="ARBA00022450"/>
    </source>
</evidence>
<dbReference type="EMBL" id="ML976660">
    <property type="protein sequence ID" value="KAF1978402.1"/>
    <property type="molecule type" value="Genomic_DNA"/>
</dbReference>
<dbReference type="GO" id="GO:0031177">
    <property type="term" value="F:phosphopantetheine binding"/>
    <property type="evidence" value="ECO:0007669"/>
    <property type="project" value="InterPro"/>
</dbReference>
<dbReference type="Gene3D" id="3.30.559.30">
    <property type="entry name" value="Nonribosomal peptide synthetase, condensation domain"/>
    <property type="match status" value="6"/>
</dbReference>
<dbReference type="NCBIfam" id="NF003417">
    <property type="entry name" value="PRK04813.1"/>
    <property type="match status" value="4"/>
</dbReference>
<dbReference type="InterPro" id="IPR006162">
    <property type="entry name" value="Ppantetheine_attach_site"/>
</dbReference>
<sequence>MVQELPKLSVLNRYPKVLSGPQYLHHLVCESSPTNEPAIDFLENGVKRRKLAYEALHAASDALAKSIVASLARLENASAVVPVLLPQSPELYVALLAILKAGKAFCPIGLDAPPERIAFILQDISADILITITSLRDRLPAHSGAQVLLVDSVKVTHPHSAGPGTLNQRQTNLAYVLYTSGSTGLPKAVSVSHRAVTQSLLAHERHIPPFSRFLQFAAPTFDVSIFEIFFPLFRGCTLVGCTRTNMLNDLPATITSLQVDAAELTPTVVSNLLRGRRSVPGLRLLLTIGEMLTRDVVDEYGGSENQPSMLWGMYGPTEAAIHCTLQPSFSCTYSLGNIGYPLDTVTVMIAAPLSKSASAQQLEILPRGEVGELVIGGSQVADEYLNRPETTSASFFHDQEYGYLYRTGDKARLFSDGTLECLGRMASGQVKLRGQRVELGEIEQTIMKVNNCHSAVALVIEDTLVAFCAAEPGALSRNNVKEHCRQWLPNYMVPTDVVFIDRMPQLPSGKVDKQVLEANYLNAQRRLSSPEPQSNGKPNGSIDSILRETLGREITENEDFASTGLDSLRSIRIASHLRQNGYEIAPLDILATNSLKELKDLCQKHKTRPHNGTTDFGVDANIVSKIAELQPYSNDISIVLPCTPLQDAMLTETAIRPSAYCNWIEVELFEQYSFARLREALEILVQQNEILRTGFYVANMAPASFLQIVWKRVQTDAVREVSTFSKAYSLGSVQSLLRPLDVQVNTTEGRSRLLFQIHHALYDGWSFDLLLRDLNELLEGRSGTIRPQFREVVDYFLENSHASKLEDAADYWRKTLSNYHPAPVPNLNGNTFGYSGLRSLRGQYAIDTESLFSGARAHSIHPQVFYQAATAYVLGQYLGSSDVVIGTVTSGRTIPVTHIEEILGPCIATLPFRVDLSCSYVSELLHKMQQANRDMLQHSALPLRDIKKLGQLRPEERLFDVLFVWQESLISADNRKLALRTVDSADDSEFKITVEVEPRDDDIAYRITYDPATIPEKQVELLARQIQHTVQYFLSNWNGYLQESKRCLDLDLVSIDNVRPEMKSILHGPAHSVEDWAVKAPNKDAIILGSMVDGSMRIMKSLSYALLNARANQLAHALVVHEVGNGQLVCIMLDKSIDLYVSILAVLKTGCGYLPIVPDTPTERVNRILADAGVKVCISNSESCKDIRQHGLVILDPAVLERTEYPEHNLAVPYNGDHLGYAVYTSGSTGKPKGVLVTQNNLMSNLEYLSTLYPYDENSRLLQSCSQAFDVSVFEIFFSWYVGICLCTATKDDLFYDFEAAIDSLGATHLSLTPTVAGLVEPSKVPKVQFLITAGEALTETVKRKWAGKGLYQGYGPSETTNICTVKPCVTGADLINNIGPVFPNTSLLIFEPGSDRIVPRGAVGELCFGGAQVFRGYLNEPGLNAEKLFDHSTYGRIYRSGDMGRLLPNGDILSTGRLDDQVKIRGQRVEPGEITAAVLNHLSVQDCATVLVNDQPSQKLVVFWVPKDTIIPVLTQEPPSNARSAGFRALASGVFRPHVLEILESLSLQLPAYMIPTHAIPIRSIPMTPQGKIDKKKLRNTFDNLKNEELELTSLGFGVEPDDVKLSTAEQTIAEALSRTLRLPPADIKRRSSFFNLGLDSVSAIRFAKDLREAGFGHLPVSQIFKNPTVERLSSVLGKASASKYSRKESIDVFSSEHLSRIRFEIASKDLEVDRILPCTPLQEAMLSASSSSHPKLNQDAQHSVRKSSYYNVMAFTVHGNLARLKKSWEKMVERHDILRTTFVSTESAQYAYAQVIFKDVPVAWDELESSTNVGDYAGQVLPGLLQSHKPPVCLAIQGHLSSARLIFCCHHALYDGVAITTLLDEVQRVYLEELLPPPAPYEIFLQHMMLSNREEDFRFWTGALADFEPTYFPSLSSQVLPSSLQATGSVRRILQPTLGKVLSQCRVMSCSLLSVVQAAWAKVLHFVLAESDLCFGNVVSGRTLPEDGLDRLVAPCFNTLPMRLKFDFQSPNIELCKKLHSLNVDVLPFQLTPLRWIQSKTRHEQGRLFDTLVILQRPSTSLDETIWSLESDDGQMDLPMVCEVVQNQSSNRLELKLQYQRNLCQEFDAEVLATIFDNALQQVVRFPSVAANDTFGFPSHILGQSNMKVRTFDPPSGGLLHSAFEQNAIERPDAVALDFRQSDRSATILTFNALNERANQVAHSLLQHDVKPEDVIPVHMPKCPEFYISILGVLKAGAAFSPIHPGLPEARKRFMVSELKPKVILSGDDAVPWFEGVVVVNVTNTEHYPTVNPLVSGLRPTNIVYCLYTSGSTGVPKAVSMEHRSPIQTIESSRSLIPWDHSSRLLQYAAITFDMCYYDCFLSWTFGFTLCSADQDTMLNDLTGSISALKVDLLDLTPSVANSLKRIEVPSVKWLYCIGEAMTTEVVQEWAGACVNSYGPTEAAFCTTIFPTAPEIKTSVIGRPFPTTSFAVFSPQGKRLVPAFGVGELYIGGAQLARGYHGQTQLTEEKFLHKYGQRFYKSGDVVRMLADGNFEFLGRTDDQVKIRGLRVELGEINTTLKDSDEFIAAVTTQILKKDDKQKDQLVTFLVTRHPADNVEQAKLRLAVEQNAKNNLPSYMVPQFFLFIDKIPKSLAGKEDKKALTSIFRESTEDAGLGDAGEGTANYQWSERENCIRDVFAKLSGTPPGDIKSSTTIHQLGLDSISAVQVAAALRKQGLQANATDVMRYMNCKDIAAHLERSSEPRRLTVEGFDFEAFDRKNRTEAESICAATGKQLEAIRPCTPLQNGMLSQFIAKEGGLYFNYLRLHLVDGIDQDRLKDAWQATVQKHRMLRTGFAHVKDGNTSFAMLHYAQETVLSNWQESQAHPCPTEDWLRESAQEAAKHLHLPPWRVRVNKLGKTICLDLAILHALFDAQSLQLLFYDIVASYNGNAIVAAPLDPIIETILHLSKDEKATSESFWKQLGKIAAPTRSPNVSPRRYDAALPSVLVKSSTRTLEELNAGCRASNISLQSAGLASWASLLSAYVGESAVTFGVVLSGRNFDGAEAAVFPCITTVPFACNVSDRQDELLGEVMSLNAEIQQHQFTPLNRIQKLMGYPNEPLFDSIFAFQKFASEDEKDAPWAVVDERATIEYPLSIELEPKDGRLDFRLTFLPHVIPKEQASLILDQLDFLLQQFIFPRSDTQAFQPELYSITPANTPTIPSEVKLLHELLEHTAAQYPDRIAFEFATSLQLGAYKSRKWTYAELDGEGNRIANLLISQGVQPGGLVGVCFDKCPEASFAILGILKAGCAFVALDPGAPSARKAFILQDSGAPVALSMATQSANFKENTKSLVLNLDEVDWQSTSPKKPTLQRDIGPQDRSYCLYTSGTTGTPKGCELTHENAVQAMLAFKRLFSGHWDDKSRWLQFASFHFDVSVLEQYWSWSVGICVVSAPRDLIFEDIAASIRTLQITHIDLTPSLARILHPHDVPTLCKGVFITGGESLTQEILDVWGPKSVIYNGYGPTEATIGCTMYPRVPANGKPSNIGPQFDNVGSYVLRPGTDIPVLRGGVGELCVSGKLVGKGYLNRPDLTKERFAQLDRFNERVYRTGDLVRILHDGTFDFLGRADDQVKLRGQRLEIGEINSVIKQCGITVADVATLVLKHPKQQKEQLVSFIVVGSGTRGEPKILLEKVRDLWKVKEACQEKLPPYMVPTHFVALTTMPLSANNKAEVRKLKEMYEALSVNELQLLSSGTQAKDDKWTIQEERIRDVFRDALSITENDFSKDASFFELGMDSISVIGVSRALKQAGFLKAAASVLLRHATVRRLTKALSDKSFAADDQGSVISAQQAITAVQHRHRRTVAETLFMDSRNVEALAPCTPLQQGMIARSLESEHGLYFNSFRFELRKDVDITKLRGAWHEVFSSIQILRTVFVNTDDGFVQAALRQAELSFEEFTLSPDDDIEDYLGKRRENLVQLNRTHIKRPLEVLVVETPKSGLLVLHIFHGLYDGNSINLVFKAVWDAYNDRKIESGPAFHSALAYGPLRPTVEAKQFWEQHLADHHFKLLPTIAERGSDGPVVFTREIQDLVDLDETRRKLNVTAQAIAQACWTGVLHQYLGTTITLGMVVSGRSIDFEGADKVIGPLFNTIPYQYHAKSRETWSSLVKKTHEFNVAAQPYQHTPLRDIMKWMKRGPNQPLFDALFVYQVAGGDEEWTKNELWTLQDSGADADYPLAIEVEQSCSRALILTLVAQSHAMDLEMATQLLERYEEALREAIEKPDTAVETFVTGDEEDTTGRIISMKPNSSNITDIMENFKWSSHATTIREEVAELSGVEVKQVAPNTSIFELGLDSIDAIKLSSKLKKHGIELPVSGIMRNLNIANMVQHISVGNGKKDGRSSDMIYKANKKRLESYLKRRGLIEGLEQVLPLTPLQDAMVAEMIASEYTRYYNHDVLELQSGVDIELLKEAWTEVVKKSPILRTSFVPVDDPGIDFSHAQVVHYEPHDFWRSTQLDREPKFPLIFDDIKEEMIARGSSQPLFHVRLIQSPQKTYLVLSIAHALYDGWSLGLLHSDVYQAYVGTFQPRPSYEPALHEILTTSGADAAAFWRDYLSGAKPAHFPSRPSASPQSVHRKQRSSHVYLSVITSFAKKHNITLQTLGQTVHGATIASYTKSLDVTFGSVLSGRDDETRAQLLFPTMNTVAIRTVLHGTRREMLQYVQDNFSSIAQWQHFPLRKALALAGAQGSLLQSLFIYQKSLDNEGEESEKLYESIQGRSDVEYPVCVEMEVVGDELVWRCAVKEEGFNEEGAKELLARLDSALEAIVTQPDAGVIDFAADGTSVCGLPAFVNDVVESMEQADSKAVQQGAERSASPTAGIIREVLTFVSQTPEDEITAGMTIFHIGLDSISAIKVASLLRKRGIILSVGEMLRVGTVEGMARIVAEREPDAGSEDDNIDAVLEGILSGIDRAAVLNGAGIKEADVESILPATAGQTYMLSMWLNSQGNMFYPEFDYRIEGTVSFEAIQQAWTMVVTQNAILRTSFFATNKEHTTYVQVTMRNIDASVTNFTGHADEGLVNLKAQTTAKQPYVHLFVSRSATSAPWDMKLKIHHALYDGVSLPLLIQQLQDLCNNLKASVPHDVLSKFITATSTSSALEQRKSFWTSYLKDLPQQHRLTQPISPPTTRTEIFTPALIPNISAIESRVHAHGLTTHAVFVATYAKLYAALTRTPPAHDVVLGIYLANRSLPLPNIHVAPIPTVNLVPLRVASPLQRDIYEVAAQIQYDLQELSAPTNATVGLWEVREWTGVTVDTFVNFLKLPGEERGEGKADSDSSIRITPVEKWGEPVGRIFEVDGGIRVPMEGLVDEKLNRAYMYALDIEATVRDGKLDAGVFAPGEMLGVEEGGRLIVGFREELEGLVG</sequence>
<dbReference type="CDD" id="cd19542">
    <property type="entry name" value="CT_NRPS-like"/>
    <property type="match status" value="4"/>
</dbReference>
<feature type="region of interest" description="Disordered" evidence="6">
    <location>
        <begin position="524"/>
        <end position="543"/>
    </location>
</feature>